<protein>
    <submittedName>
        <fullName evidence="1">Uncharacterized protein</fullName>
    </submittedName>
</protein>
<dbReference type="Proteomes" id="UP001497680">
    <property type="component" value="Unassembled WGS sequence"/>
</dbReference>
<reference evidence="1 2" key="1">
    <citation type="journal article" date="2022" name="New Phytol.">
        <title>Ecological generalism drives hyperdiversity of secondary metabolite gene clusters in xylarialean endophytes.</title>
        <authorList>
            <person name="Franco M.E.E."/>
            <person name="Wisecaver J.H."/>
            <person name="Arnold A.E."/>
            <person name="Ju Y.M."/>
            <person name="Slot J.C."/>
            <person name="Ahrendt S."/>
            <person name="Moore L.P."/>
            <person name="Eastman K.E."/>
            <person name="Scott K."/>
            <person name="Konkel Z."/>
            <person name="Mondo S.J."/>
            <person name="Kuo A."/>
            <person name="Hayes R.D."/>
            <person name="Haridas S."/>
            <person name="Andreopoulos B."/>
            <person name="Riley R."/>
            <person name="LaButti K."/>
            <person name="Pangilinan J."/>
            <person name="Lipzen A."/>
            <person name="Amirebrahimi M."/>
            <person name="Yan J."/>
            <person name="Adam C."/>
            <person name="Keymanesh K."/>
            <person name="Ng V."/>
            <person name="Louie K."/>
            <person name="Northen T."/>
            <person name="Drula E."/>
            <person name="Henrissat B."/>
            <person name="Hsieh H.M."/>
            <person name="Youens-Clark K."/>
            <person name="Lutzoni F."/>
            <person name="Miadlikowska J."/>
            <person name="Eastwood D.C."/>
            <person name="Hamelin R.C."/>
            <person name="Grigoriev I.V."/>
            <person name="U'Ren J.M."/>
        </authorList>
    </citation>
    <scope>NUCLEOTIDE SEQUENCE [LARGE SCALE GENOMIC DNA]</scope>
    <source>
        <strain evidence="1 2">ER1909</strain>
    </source>
</reference>
<evidence type="ECO:0000313" key="1">
    <source>
        <dbReference type="EMBL" id="KAI6086246.1"/>
    </source>
</evidence>
<organism evidence="1 2">
    <name type="scientific">Hypoxylon rubiginosum</name>
    <dbReference type="NCBI Taxonomy" id="110542"/>
    <lineage>
        <taxon>Eukaryota</taxon>
        <taxon>Fungi</taxon>
        <taxon>Dikarya</taxon>
        <taxon>Ascomycota</taxon>
        <taxon>Pezizomycotina</taxon>
        <taxon>Sordariomycetes</taxon>
        <taxon>Xylariomycetidae</taxon>
        <taxon>Xylariales</taxon>
        <taxon>Hypoxylaceae</taxon>
        <taxon>Hypoxylon</taxon>
    </lineage>
</organism>
<keyword evidence="2" id="KW-1185">Reference proteome</keyword>
<dbReference type="EMBL" id="MU394317">
    <property type="protein sequence ID" value="KAI6086246.1"/>
    <property type="molecule type" value="Genomic_DNA"/>
</dbReference>
<gene>
    <name evidence="1" type="ORF">F4821DRAFT_131162</name>
</gene>
<evidence type="ECO:0000313" key="2">
    <source>
        <dbReference type="Proteomes" id="UP001497680"/>
    </source>
</evidence>
<accession>A0ACC0D0N6</accession>
<comment type="caution">
    <text evidence="1">The sequence shown here is derived from an EMBL/GenBank/DDBJ whole genome shotgun (WGS) entry which is preliminary data.</text>
</comment>
<proteinExistence type="predicted"/>
<name>A0ACC0D0N6_9PEZI</name>
<sequence length="166" mass="17826">MLAFTTLTSVLALVANSAFAAPTSEKHLVARQGYTSDCYRTYSVESGDTCNVIIDKFGDTFTLAEFYSWNPQVADGCYNLYPNEVVCIGLNNTSTIPPACPVPTPPGTISNCADCYTIADGDNCYGVSQKFGISLTDFENWNPSLVAGCTNLQLGYNYCVAVETSS</sequence>